<evidence type="ECO:0000313" key="3">
    <source>
        <dbReference type="Proteomes" id="UP000299102"/>
    </source>
</evidence>
<feature type="compositionally biased region" description="Basic and acidic residues" evidence="1">
    <location>
        <begin position="51"/>
        <end position="63"/>
    </location>
</feature>
<evidence type="ECO:0000256" key="1">
    <source>
        <dbReference type="SAM" id="MobiDB-lite"/>
    </source>
</evidence>
<organism evidence="2 3">
    <name type="scientific">Eumeta variegata</name>
    <name type="common">Bagworm moth</name>
    <name type="synonym">Eumeta japonica</name>
    <dbReference type="NCBI Taxonomy" id="151549"/>
    <lineage>
        <taxon>Eukaryota</taxon>
        <taxon>Metazoa</taxon>
        <taxon>Ecdysozoa</taxon>
        <taxon>Arthropoda</taxon>
        <taxon>Hexapoda</taxon>
        <taxon>Insecta</taxon>
        <taxon>Pterygota</taxon>
        <taxon>Neoptera</taxon>
        <taxon>Endopterygota</taxon>
        <taxon>Lepidoptera</taxon>
        <taxon>Glossata</taxon>
        <taxon>Ditrysia</taxon>
        <taxon>Tineoidea</taxon>
        <taxon>Psychidae</taxon>
        <taxon>Oiketicinae</taxon>
        <taxon>Eumeta</taxon>
    </lineage>
</organism>
<dbReference type="OrthoDB" id="7160344at2759"/>
<dbReference type="Proteomes" id="UP000299102">
    <property type="component" value="Unassembled WGS sequence"/>
</dbReference>
<reference evidence="2 3" key="1">
    <citation type="journal article" date="2019" name="Commun. Biol.">
        <title>The bagworm genome reveals a unique fibroin gene that provides high tensile strength.</title>
        <authorList>
            <person name="Kono N."/>
            <person name="Nakamura H."/>
            <person name="Ohtoshi R."/>
            <person name="Tomita M."/>
            <person name="Numata K."/>
            <person name="Arakawa K."/>
        </authorList>
    </citation>
    <scope>NUCLEOTIDE SEQUENCE [LARGE SCALE GENOMIC DNA]</scope>
</reference>
<dbReference type="EMBL" id="BGZK01000754">
    <property type="protein sequence ID" value="GBP59175.1"/>
    <property type="molecule type" value="Genomic_DNA"/>
</dbReference>
<feature type="region of interest" description="Disordered" evidence="1">
    <location>
        <begin position="40"/>
        <end position="67"/>
    </location>
</feature>
<keyword evidence="3" id="KW-1185">Reference proteome</keyword>
<protein>
    <submittedName>
        <fullName evidence="2">Uncharacterized protein</fullName>
    </submittedName>
</protein>
<gene>
    <name evidence="2" type="ORF">EVAR_53329_1</name>
</gene>
<comment type="caution">
    <text evidence="2">The sequence shown here is derived from an EMBL/GenBank/DDBJ whole genome shotgun (WGS) entry which is preliminary data.</text>
</comment>
<name>A0A4C1XA80_EUMVA</name>
<proteinExistence type="predicted"/>
<sequence length="92" mass="10709">MLVKTGYPMLLATDVYPGGVYGVKELSYGGFVTECIQPRSRRPRRSLPPLPEDKECSNMEFRRSSKMALKRRRHRRQCLKLPSLPEHDECEK</sequence>
<accession>A0A4C1XA80</accession>
<dbReference type="AlphaFoldDB" id="A0A4C1XA80"/>
<evidence type="ECO:0000313" key="2">
    <source>
        <dbReference type="EMBL" id="GBP59175.1"/>
    </source>
</evidence>